<dbReference type="EMBL" id="DWZJ01000063">
    <property type="protein sequence ID" value="HJB13539.1"/>
    <property type="molecule type" value="Genomic_DNA"/>
</dbReference>
<reference evidence="2" key="2">
    <citation type="submission" date="2021-04" db="EMBL/GenBank/DDBJ databases">
        <authorList>
            <person name="Gilroy R."/>
        </authorList>
    </citation>
    <scope>NUCLEOTIDE SEQUENCE</scope>
    <source>
        <strain evidence="2">ChiBcec18-1249</strain>
    </source>
</reference>
<dbReference type="AlphaFoldDB" id="A0A9D2LJ72"/>
<gene>
    <name evidence="2" type="ORF">H9787_07490</name>
</gene>
<evidence type="ECO:0000259" key="1">
    <source>
        <dbReference type="SMART" id="SM00909"/>
    </source>
</evidence>
<accession>A0A9D2LJ72</accession>
<dbReference type="SMART" id="SM00909">
    <property type="entry name" value="Germane"/>
    <property type="match status" value="2"/>
</dbReference>
<dbReference type="Pfam" id="PF10646">
    <property type="entry name" value="Germane"/>
    <property type="match status" value="2"/>
</dbReference>
<evidence type="ECO:0000313" key="3">
    <source>
        <dbReference type="Proteomes" id="UP000823824"/>
    </source>
</evidence>
<protein>
    <submittedName>
        <fullName evidence="2">GerMN domain-containing protein</fullName>
    </submittedName>
</protein>
<organism evidence="2 3">
    <name type="scientific">Candidatus Oscillibacter excrementigallinarum</name>
    <dbReference type="NCBI Taxonomy" id="2838716"/>
    <lineage>
        <taxon>Bacteria</taxon>
        <taxon>Bacillati</taxon>
        <taxon>Bacillota</taxon>
        <taxon>Clostridia</taxon>
        <taxon>Eubacteriales</taxon>
        <taxon>Oscillospiraceae</taxon>
        <taxon>Oscillibacter</taxon>
    </lineage>
</organism>
<dbReference type="InterPro" id="IPR019606">
    <property type="entry name" value="GerMN"/>
</dbReference>
<evidence type="ECO:0000313" key="2">
    <source>
        <dbReference type="EMBL" id="HJB13539.1"/>
    </source>
</evidence>
<dbReference type="Proteomes" id="UP000823824">
    <property type="component" value="Unassembled WGS sequence"/>
</dbReference>
<proteinExistence type="predicted"/>
<feature type="domain" description="GerMN" evidence="1">
    <location>
        <begin position="69"/>
        <end position="154"/>
    </location>
</feature>
<sequence length="303" mass="32851">MKKRLIAAAVCVAVLLLLGWGGPYVAQEGERYDLYFREADLSAASGGDALRAEQLYLEEGEVRDTRELAERLVTELLAGPEDPSLVNTIPEETALLSLELDGTRAKVDLSTRYRLLSGVSLALADYAITLTLTQLPEISAVSITVRGQQLAYRDREVFSARDVLFASNEDVIGVVPATLYLLDESGGLVPLELTLDLYEGDTQAGAVVKALLEGTEERDLYSALPEGFQVTSVRLEESTCYVDLPSAALEELPEDADLPLALRALAESLLSLRTVGEVRYLVDGEYAAVYGSASVLEPYTARN</sequence>
<name>A0A9D2LJ72_9FIRM</name>
<feature type="domain" description="GerMN" evidence="1">
    <location>
        <begin position="204"/>
        <end position="291"/>
    </location>
</feature>
<reference evidence="2" key="1">
    <citation type="journal article" date="2021" name="PeerJ">
        <title>Extensive microbial diversity within the chicken gut microbiome revealed by metagenomics and culture.</title>
        <authorList>
            <person name="Gilroy R."/>
            <person name="Ravi A."/>
            <person name="Getino M."/>
            <person name="Pursley I."/>
            <person name="Horton D.L."/>
            <person name="Alikhan N.F."/>
            <person name="Baker D."/>
            <person name="Gharbi K."/>
            <person name="Hall N."/>
            <person name="Watson M."/>
            <person name="Adriaenssens E.M."/>
            <person name="Foster-Nyarko E."/>
            <person name="Jarju S."/>
            <person name="Secka A."/>
            <person name="Antonio M."/>
            <person name="Oren A."/>
            <person name="Chaudhuri R.R."/>
            <person name="La Ragione R."/>
            <person name="Hildebrand F."/>
            <person name="Pallen M.J."/>
        </authorList>
    </citation>
    <scope>NUCLEOTIDE SEQUENCE</scope>
    <source>
        <strain evidence="2">ChiBcec18-1249</strain>
    </source>
</reference>
<comment type="caution">
    <text evidence="2">The sequence shown here is derived from an EMBL/GenBank/DDBJ whole genome shotgun (WGS) entry which is preliminary data.</text>
</comment>